<evidence type="ECO:0000256" key="11">
    <source>
        <dbReference type="ARBA" id="ARBA00024816"/>
    </source>
</evidence>
<dbReference type="EMBL" id="CP098807">
    <property type="protein sequence ID" value="USJ24576.1"/>
    <property type="molecule type" value="Genomic_DNA"/>
</dbReference>
<dbReference type="AlphaFoldDB" id="A0A9Q8YAA5"/>
<dbReference type="RefSeq" id="WP_244546738.1">
    <property type="nucleotide sequence ID" value="NZ_CAXURO020000001.1"/>
</dbReference>
<keyword evidence="9 14" id="KW-1133">Transmembrane helix</keyword>
<evidence type="ECO:0000313" key="18">
    <source>
        <dbReference type="Proteomes" id="UP001055460"/>
    </source>
</evidence>
<dbReference type="PANTHER" id="PTHR30625">
    <property type="entry name" value="PROTEIN TOLQ"/>
    <property type="match status" value="1"/>
</dbReference>
<evidence type="ECO:0000313" key="17">
    <source>
        <dbReference type="EMBL" id="USJ24576.1"/>
    </source>
</evidence>
<dbReference type="GO" id="GO:0005886">
    <property type="term" value="C:plasma membrane"/>
    <property type="evidence" value="ECO:0007669"/>
    <property type="project" value="UniProtKB-SubCell"/>
</dbReference>
<feature type="domain" description="MotA/TolQ/ExbB proton channel" evidence="16">
    <location>
        <begin position="214"/>
        <end position="312"/>
    </location>
</feature>
<dbReference type="NCBIfam" id="TIGR02797">
    <property type="entry name" value="exbB"/>
    <property type="match status" value="1"/>
</dbReference>
<evidence type="ECO:0000256" key="9">
    <source>
        <dbReference type="ARBA" id="ARBA00022989"/>
    </source>
</evidence>
<organism evidence="17 18">
    <name type="scientific">Ensifer adhaerens</name>
    <name type="common">Sinorhizobium morelense</name>
    <dbReference type="NCBI Taxonomy" id="106592"/>
    <lineage>
        <taxon>Bacteria</taxon>
        <taxon>Pseudomonadati</taxon>
        <taxon>Pseudomonadota</taxon>
        <taxon>Alphaproteobacteria</taxon>
        <taxon>Hyphomicrobiales</taxon>
        <taxon>Rhizobiaceae</taxon>
        <taxon>Sinorhizobium/Ensifer group</taxon>
        <taxon>Ensifer</taxon>
    </lineage>
</organism>
<evidence type="ECO:0000256" key="7">
    <source>
        <dbReference type="ARBA" id="ARBA00022692"/>
    </source>
</evidence>
<keyword evidence="8 12" id="KW-0653">Protein transport</keyword>
<comment type="function">
    <text evidence="11">Involved in the TonB-dependent energy-dependent transport of various receptor-bound substrates. Protects ExbD from proteolytic degradation and functionally stabilizes TonB.</text>
</comment>
<evidence type="ECO:0000256" key="12">
    <source>
        <dbReference type="RuleBase" id="RU004057"/>
    </source>
</evidence>
<evidence type="ECO:0000256" key="15">
    <source>
        <dbReference type="SAM" id="SignalP"/>
    </source>
</evidence>
<keyword evidence="15" id="KW-0732">Signal</keyword>
<dbReference type="Pfam" id="PF01618">
    <property type="entry name" value="MotA_ExbB"/>
    <property type="match status" value="1"/>
</dbReference>
<protein>
    <recommendedName>
        <fullName evidence="3">Biopolymer transport protein ExbB</fullName>
    </recommendedName>
</protein>
<evidence type="ECO:0000256" key="6">
    <source>
        <dbReference type="ARBA" id="ARBA00022519"/>
    </source>
</evidence>
<evidence type="ECO:0000259" key="16">
    <source>
        <dbReference type="Pfam" id="PF01618"/>
    </source>
</evidence>
<dbReference type="GO" id="GO:0022857">
    <property type="term" value="F:transmembrane transporter activity"/>
    <property type="evidence" value="ECO:0007669"/>
    <property type="project" value="InterPro"/>
</dbReference>
<reference evidence="17" key="1">
    <citation type="submission" date="2022-06" db="EMBL/GenBank/DDBJ databases">
        <title>Physiological and biochemical characterization and genomic elucidation of a strain of the genus Ensifer adhaerens M8 that combines arsenic oxidation and chromium reduction.</title>
        <authorList>
            <person name="Li X."/>
            <person name="Yu c."/>
        </authorList>
    </citation>
    <scope>NUCLEOTIDE SEQUENCE</scope>
    <source>
        <strain evidence="17">M8</strain>
    </source>
</reference>
<feature type="transmembrane region" description="Helical" evidence="14">
    <location>
        <begin position="135"/>
        <end position="155"/>
    </location>
</feature>
<feature type="transmembrane region" description="Helical" evidence="14">
    <location>
        <begin position="241"/>
        <end position="263"/>
    </location>
</feature>
<comment type="subcellular location">
    <subcellularLocation>
        <location evidence="1">Cell inner membrane</location>
        <topology evidence="1">Multi-pass membrane protein</topology>
    </subcellularLocation>
    <subcellularLocation>
        <location evidence="12">Membrane</location>
        <topology evidence="12">Multi-pass membrane protein</topology>
    </subcellularLocation>
</comment>
<comment type="similarity">
    <text evidence="12">Belongs to the exbB/tolQ family.</text>
</comment>
<evidence type="ECO:0000256" key="3">
    <source>
        <dbReference type="ARBA" id="ARBA00022093"/>
    </source>
</evidence>
<evidence type="ECO:0000256" key="8">
    <source>
        <dbReference type="ARBA" id="ARBA00022927"/>
    </source>
</evidence>
<gene>
    <name evidence="17" type="primary">exbB</name>
    <name evidence="17" type="ORF">NE863_06260</name>
</gene>
<keyword evidence="5" id="KW-1003">Cell membrane</keyword>
<name>A0A9Q8YAA5_ENSAD</name>
<evidence type="ECO:0000256" key="14">
    <source>
        <dbReference type="SAM" id="Phobius"/>
    </source>
</evidence>
<keyword evidence="6" id="KW-0997">Cell inner membrane</keyword>
<comment type="subunit">
    <text evidence="2">The accessory proteins ExbB and ExbD seem to form a complex with TonB.</text>
</comment>
<accession>A0A9Q8YAA5</accession>
<feature type="compositionally biased region" description="Low complexity" evidence="13">
    <location>
        <begin position="46"/>
        <end position="84"/>
    </location>
</feature>
<dbReference type="InterPro" id="IPR014164">
    <property type="entry name" value="TonB_ExbB_1"/>
</dbReference>
<feature type="transmembrane region" description="Helical" evidence="14">
    <location>
        <begin position="283"/>
        <end position="308"/>
    </location>
</feature>
<evidence type="ECO:0000256" key="10">
    <source>
        <dbReference type="ARBA" id="ARBA00023136"/>
    </source>
</evidence>
<evidence type="ECO:0000256" key="4">
    <source>
        <dbReference type="ARBA" id="ARBA00022448"/>
    </source>
</evidence>
<keyword evidence="10 14" id="KW-0472">Membrane</keyword>
<evidence type="ECO:0000256" key="13">
    <source>
        <dbReference type="SAM" id="MobiDB-lite"/>
    </source>
</evidence>
<feature type="region of interest" description="Disordered" evidence="13">
    <location>
        <begin position="38"/>
        <end position="112"/>
    </location>
</feature>
<dbReference type="PANTHER" id="PTHR30625:SF16">
    <property type="entry name" value="BIOPOLYMER TRANSPORT PROTEIN EXBB"/>
    <property type="match status" value="1"/>
</dbReference>
<dbReference type="InterPro" id="IPR050790">
    <property type="entry name" value="ExbB/TolQ_transport"/>
</dbReference>
<dbReference type="InterPro" id="IPR002898">
    <property type="entry name" value="MotA_ExbB_proton_chnl"/>
</dbReference>
<evidence type="ECO:0000256" key="2">
    <source>
        <dbReference type="ARBA" id="ARBA00011471"/>
    </source>
</evidence>
<evidence type="ECO:0000256" key="1">
    <source>
        <dbReference type="ARBA" id="ARBA00004429"/>
    </source>
</evidence>
<sequence length="360" mass="36325">MPRRARSTINLLAAAMLVLSSAASPTAALAQATTQAPAVNGTQSGATAPSASAPTAESQGTAVTVPPAEPATQAQPTLQAPAATSGEGAPVTVEGAPVTAESGPATGEGAASPVLPHDLSPIGMFMAADVVVKSVMIGLALASVATWAIFVVKLLELFGAKARLTRAVRLLSAANGLADVKGAFDGKSGPAPEMVAAAIDEMARSEAVIDHAPTGGLKERVSSLLTRIEVRAGKRMTSGTGILASIGSVGPFVGLFGTVWGIMNSFIGISKAQTTNLAIVAPGIAEALLATAIGLVAAIPAVVIYNYFARSVGGYKVILADAAAAVERLVSRDLDHRLARKAQPRRQDFGHTETTIARIG</sequence>
<dbReference type="GO" id="GO:0017038">
    <property type="term" value="P:protein import"/>
    <property type="evidence" value="ECO:0007669"/>
    <property type="project" value="TreeGrafter"/>
</dbReference>
<keyword evidence="7 14" id="KW-0812">Transmembrane</keyword>
<evidence type="ECO:0000256" key="5">
    <source>
        <dbReference type="ARBA" id="ARBA00022475"/>
    </source>
</evidence>
<feature type="signal peptide" evidence="15">
    <location>
        <begin position="1"/>
        <end position="30"/>
    </location>
</feature>
<proteinExistence type="inferred from homology"/>
<dbReference type="Proteomes" id="UP001055460">
    <property type="component" value="Chromosome"/>
</dbReference>
<feature type="chain" id="PRO_5040151261" description="Biopolymer transport protein ExbB" evidence="15">
    <location>
        <begin position="31"/>
        <end position="360"/>
    </location>
</feature>
<keyword evidence="4 12" id="KW-0813">Transport</keyword>